<evidence type="ECO:0000256" key="7">
    <source>
        <dbReference type="ARBA" id="ARBA00022927"/>
    </source>
</evidence>
<evidence type="ECO:0000256" key="9">
    <source>
        <dbReference type="ARBA" id="ARBA00023136"/>
    </source>
</evidence>
<dbReference type="AlphaFoldDB" id="A0A6F9XYX9"/>
<dbReference type="Proteomes" id="UP000494178">
    <property type="component" value="Unassembled WGS sequence"/>
</dbReference>
<evidence type="ECO:0000256" key="6">
    <source>
        <dbReference type="ARBA" id="ARBA00022795"/>
    </source>
</evidence>
<evidence type="ECO:0000256" key="8">
    <source>
        <dbReference type="ARBA" id="ARBA00022989"/>
    </source>
</evidence>
<feature type="transmembrane region" description="Helical" evidence="12">
    <location>
        <begin position="58"/>
        <end position="84"/>
    </location>
</feature>
<dbReference type="PRINTS" id="PR00951">
    <property type="entry name" value="FLGBIOSNFLIP"/>
</dbReference>
<dbReference type="PANTHER" id="PTHR30587:SF0">
    <property type="entry name" value="FLAGELLAR BIOSYNTHETIC PROTEIN FLIP"/>
    <property type="match status" value="1"/>
</dbReference>
<keyword evidence="4 12" id="KW-1003">Cell membrane</keyword>
<comment type="subcellular location">
    <subcellularLocation>
        <location evidence="12">Cell membrane</location>
        <topology evidence="12">Multi-pass membrane protein</topology>
    </subcellularLocation>
    <subcellularLocation>
        <location evidence="12">Bacterial flagellum basal body</location>
    </subcellularLocation>
</comment>
<dbReference type="InterPro" id="IPR005838">
    <property type="entry name" value="T3SS_IM_P"/>
</dbReference>
<proteinExistence type="inferred from homology"/>
<organism evidence="13">
    <name type="scientific">Ligilactobacillus agilis</name>
    <dbReference type="NCBI Taxonomy" id="1601"/>
    <lineage>
        <taxon>Bacteria</taxon>
        <taxon>Bacillati</taxon>
        <taxon>Bacillota</taxon>
        <taxon>Bacilli</taxon>
        <taxon>Lactobacillales</taxon>
        <taxon>Lactobacillaceae</taxon>
        <taxon>Ligilactobacillus</taxon>
    </lineage>
</organism>
<keyword evidence="11 12" id="KW-1006">Bacterial flagellum protein export</keyword>
<dbReference type="InterPro" id="IPR005837">
    <property type="entry name" value="FliP"/>
</dbReference>
<dbReference type="NCBIfam" id="NF009438">
    <property type="entry name" value="PRK12797.1"/>
    <property type="match status" value="1"/>
</dbReference>
<feature type="transmembrane region" description="Helical" evidence="12">
    <location>
        <begin position="104"/>
        <end position="121"/>
    </location>
</feature>
<keyword evidence="13" id="KW-0282">Flagellum</keyword>
<dbReference type="GO" id="GO:0005886">
    <property type="term" value="C:plasma membrane"/>
    <property type="evidence" value="ECO:0007669"/>
    <property type="project" value="UniProtKB-SubCell"/>
</dbReference>
<feature type="transmembrane region" description="Helical" evidence="12">
    <location>
        <begin position="204"/>
        <end position="228"/>
    </location>
</feature>
<dbReference type="EMBL" id="BLAN01000086">
    <property type="protein sequence ID" value="GET08696.1"/>
    <property type="molecule type" value="Genomic_DNA"/>
</dbReference>
<keyword evidence="9 12" id="KW-0472">Membrane</keyword>
<evidence type="ECO:0000256" key="3">
    <source>
        <dbReference type="ARBA" id="ARBA00022448"/>
    </source>
</evidence>
<keyword evidence="13" id="KW-0966">Cell projection</keyword>
<dbReference type="GO" id="GO:0009306">
    <property type="term" value="P:protein secretion"/>
    <property type="evidence" value="ECO:0007669"/>
    <property type="project" value="UniProtKB-UniRule"/>
</dbReference>
<keyword evidence="3 12" id="KW-0813">Transport</keyword>
<dbReference type="GO" id="GO:0009425">
    <property type="term" value="C:bacterial-type flagellum basal body"/>
    <property type="evidence" value="ECO:0007669"/>
    <property type="project" value="UniProtKB-SubCell"/>
</dbReference>
<comment type="caution">
    <text evidence="13">The sequence shown here is derived from an EMBL/GenBank/DDBJ whole genome shotgun (WGS) entry which is preliminary data.</text>
</comment>
<evidence type="ECO:0000256" key="1">
    <source>
        <dbReference type="ARBA" id="ARBA00006257"/>
    </source>
</evidence>
<evidence type="ECO:0000256" key="10">
    <source>
        <dbReference type="ARBA" id="ARBA00023143"/>
    </source>
</evidence>
<keyword evidence="10" id="KW-0975">Bacterial flagellum</keyword>
<evidence type="ECO:0000256" key="2">
    <source>
        <dbReference type="ARBA" id="ARBA00021714"/>
    </source>
</evidence>
<comment type="caution">
    <text evidence="12">Lacks conserved residue(s) required for the propagation of feature annotation.</text>
</comment>
<evidence type="ECO:0000256" key="5">
    <source>
        <dbReference type="ARBA" id="ARBA00022692"/>
    </source>
</evidence>
<dbReference type="Proteomes" id="UP000494265">
    <property type="component" value="Unassembled WGS sequence"/>
</dbReference>
<evidence type="ECO:0000256" key="4">
    <source>
        <dbReference type="ARBA" id="ARBA00022475"/>
    </source>
</evidence>
<keyword evidence="13" id="KW-0969">Cilium</keyword>
<dbReference type="PRINTS" id="PR01302">
    <property type="entry name" value="TYPE3IMPPROT"/>
</dbReference>
<evidence type="ECO:0000256" key="11">
    <source>
        <dbReference type="ARBA" id="ARBA00023225"/>
    </source>
</evidence>
<keyword evidence="6 12" id="KW-1005">Bacterial flagellum biogenesis</keyword>
<evidence type="ECO:0000256" key="12">
    <source>
        <dbReference type="RuleBase" id="RU362069"/>
    </source>
</evidence>
<dbReference type="PROSITE" id="PS01061">
    <property type="entry name" value="FLIP_2"/>
    <property type="match status" value="1"/>
</dbReference>
<dbReference type="Pfam" id="PF00813">
    <property type="entry name" value="FliP"/>
    <property type="match status" value="1"/>
</dbReference>
<protein>
    <recommendedName>
        <fullName evidence="2 12">Flagellar biosynthetic protein FliP</fullName>
    </recommendedName>
</protein>
<keyword evidence="7 12" id="KW-0653">Protein transport</keyword>
<reference evidence="14" key="1">
    <citation type="submission" date="2019-10" db="EMBL/GenBank/DDBJ databases">
        <title>Lactobacillus agilis SY111 Whole Genome Sequencing Project.</title>
        <authorList>
            <person name="Suzuki S."/>
            <person name="Endo A."/>
            <person name="Maeno S."/>
            <person name="Shiwa Y."/>
            <person name="Matsutani M."/>
            <person name="Kajikawa A."/>
        </authorList>
    </citation>
    <scope>NUCLEOTIDE SEQUENCE</scope>
    <source>
        <strain evidence="14">SY111</strain>
    </source>
</reference>
<name>A0A6F9XYX9_9LACO</name>
<keyword evidence="5 12" id="KW-0812">Transmembrane</keyword>
<dbReference type="NCBIfam" id="TIGR01103">
    <property type="entry name" value="fliP"/>
    <property type="match status" value="1"/>
</dbReference>
<evidence type="ECO:0000313" key="14">
    <source>
        <dbReference type="EMBL" id="GET08696.1"/>
    </source>
</evidence>
<sequence>MMKIKARPSKVYLLALGLSLGLLLMGLFPEAIHAVTTNELSSELNKALGGTSDTKTTINTFVMLTLLSFLPIVLVMTTSFTRIIMVLSFTRSALGTQTNPPNQVLMGLALFLTLFTMKTTYTNIYQDAYKPYTENKISQTTALSRAEGEMKKFMYKQTRSKDIKLFLDLAKDKHRYRKAQDLPLVSLVPAFVISEMKTAFSIGFLIYIPFLIIDMVVSSILMSMGMMMLSPVMISLPFKLLLFVLVDGWYLLVQSLVAGFH</sequence>
<keyword evidence="8 12" id="KW-1133">Transmembrane helix</keyword>
<gene>
    <name evidence="12" type="primary">fliP</name>
    <name evidence="14" type="ORF">SY111_13200</name>
    <name evidence="13" type="ORF">SY212_04960</name>
</gene>
<dbReference type="EMBL" id="BLAM01000056">
    <property type="protein sequence ID" value="GET05466.1"/>
    <property type="molecule type" value="Genomic_DNA"/>
</dbReference>
<dbReference type="PANTHER" id="PTHR30587">
    <property type="entry name" value="FLAGELLAR BIOSYNTHETIC PROTEIN FLIP"/>
    <property type="match status" value="1"/>
</dbReference>
<accession>A0A6F9XYX9</accession>
<reference evidence="13" key="2">
    <citation type="submission" date="2019-10" db="EMBL/GenBank/DDBJ databases">
        <title>Lactobacillus agilis SY212 Whole Genome Sequencing Project.</title>
        <authorList>
            <person name="Suzuki S."/>
            <person name="Endo A."/>
            <person name="Maeno S."/>
            <person name="Shiwa Y."/>
            <person name="Matsutani M."/>
            <person name="Kajikawa A."/>
        </authorList>
    </citation>
    <scope>NUCLEOTIDE SEQUENCE</scope>
    <source>
        <strain evidence="13">SY212</strain>
    </source>
</reference>
<dbReference type="GO" id="GO:0044781">
    <property type="term" value="P:bacterial-type flagellum organization"/>
    <property type="evidence" value="ECO:0007669"/>
    <property type="project" value="UniProtKB-UniRule"/>
</dbReference>
<comment type="function">
    <text evidence="12">Plays a role in the flagellum-specific transport system.</text>
</comment>
<comment type="similarity">
    <text evidence="1 12">Belongs to the FliP/MopC/SpaP family.</text>
</comment>
<evidence type="ECO:0000313" key="13">
    <source>
        <dbReference type="EMBL" id="GET05466.1"/>
    </source>
</evidence>